<keyword evidence="7" id="KW-0418">Kinase</keyword>
<gene>
    <name evidence="7" type="primary">ADCK4</name>
    <name evidence="7" type="ORF">Ciccas_003128</name>
</gene>
<dbReference type="InterPro" id="IPR004147">
    <property type="entry name" value="ABC1_dom"/>
</dbReference>
<evidence type="ECO:0000313" key="7">
    <source>
        <dbReference type="EMBL" id="KAL3318218.1"/>
    </source>
</evidence>
<keyword evidence="8" id="KW-1185">Reference proteome</keyword>
<dbReference type="InterPro" id="IPR011009">
    <property type="entry name" value="Kinase-like_dom_sf"/>
</dbReference>
<dbReference type="Proteomes" id="UP001626550">
    <property type="component" value="Unassembled WGS sequence"/>
</dbReference>
<dbReference type="PANTHER" id="PTHR43851:SF3">
    <property type="entry name" value="COENZYME Q8"/>
    <property type="match status" value="1"/>
</dbReference>
<feature type="domain" description="ABC1 atypical kinase-like" evidence="6">
    <location>
        <begin position="153"/>
        <end position="381"/>
    </location>
</feature>
<evidence type="ECO:0000256" key="3">
    <source>
        <dbReference type="ARBA" id="ARBA00022679"/>
    </source>
</evidence>
<dbReference type="InterPro" id="IPR051409">
    <property type="entry name" value="Atypical_kinase_ADCK"/>
</dbReference>
<comment type="similarity">
    <text evidence="2">Belongs to the protein kinase superfamily. ADCK protein kinase family.</text>
</comment>
<evidence type="ECO:0000259" key="6">
    <source>
        <dbReference type="Pfam" id="PF03109"/>
    </source>
</evidence>
<comment type="pathway">
    <text evidence="1">Cofactor biosynthesis; ubiquinone biosynthesis.</text>
</comment>
<accession>A0ABD2QFA7</accession>
<keyword evidence="3" id="KW-0808">Transferase</keyword>
<dbReference type="SUPFAM" id="SSF56112">
    <property type="entry name" value="Protein kinase-like (PK-like)"/>
    <property type="match status" value="1"/>
</dbReference>
<keyword evidence="5" id="KW-0067">ATP-binding</keyword>
<dbReference type="GO" id="GO:0005524">
    <property type="term" value="F:ATP binding"/>
    <property type="evidence" value="ECO:0007669"/>
    <property type="project" value="UniProtKB-KW"/>
</dbReference>
<dbReference type="AlphaFoldDB" id="A0ABD2QFA7"/>
<dbReference type="Pfam" id="PF03109">
    <property type="entry name" value="ABC1"/>
    <property type="match status" value="1"/>
</dbReference>
<evidence type="ECO:0000256" key="2">
    <source>
        <dbReference type="ARBA" id="ARBA00009670"/>
    </source>
</evidence>
<dbReference type="CDD" id="cd13970">
    <property type="entry name" value="ABC1_ADCK3"/>
    <property type="match status" value="1"/>
</dbReference>
<sequence length="483" mass="54343">MKQVTSQISVLPAQSAILIDELRKPIETISSPKKVKRRVEPLIVNSIKVDPIPKNLEKEQCQPAESVALQVLEANLAIGVGMGALGEVTRRTLGMNSSTLTQAVNPFLTDANLERLVDTLCRMRGAALKLGQMISIQDESLIPPHIQKIFDRVRQAADFMPVSQMHRVLKEEFGQDWRSLIDTFEDVPFAAASIGQVHMAQLHDGTRVAVKIQYPGVADSINADIDNLMMILERLDVFPKGLFAGKAIAVAKAELHNECNYEREAEYALIFRELLKDDPIYIVPKVYPEFTSRYDKAKDFDQEVRNYIGEQLLRLCLKELFVYFTMQTDPNWSNFLYNPKTGKIALLDFGASRKFDKAFVDDYIKVIHAAAIGDKESILEHSKKLGFLTGYESKVMEQAHVDAVSILGEAFASEEPFNFGKQSTTKRINALVPVMLEHRLTPPPDETYSLHRKMSGCFLLCSKLGAVVSCKDLFDEIYSSYQF</sequence>
<name>A0ABD2QFA7_9PLAT</name>
<dbReference type="PANTHER" id="PTHR43851">
    <property type="match status" value="1"/>
</dbReference>
<dbReference type="GO" id="GO:0016301">
    <property type="term" value="F:kinase activity"/>
    <property type="evidence" value="ECO:0007669"/>
    <property type="project" value="UniProtKB-KW"/>
</dbReference>
<organism evidence="7 8">
    <name type="scientific">Cichlidogyrus casuarinus</name>
    <dbReference type="NCBI Taxonomy" id="1844966"/>
    <lineage>
        <taxon>Eukaryota</taxon>
        <taxon>Metazoa</taxon>
        <taxon>Spiralia</taxon>
        <taxon>Lophotrochozoa</taxon>
        <taxon>Platyhelminthes</taxon>
        <taxon>Monogenea</taxon>
        <taxon>Monopisthocotylea</taxon>
        <taxon>Dactylogyridea</taxon>
        <taxon>Ancyrocephalidae</taxon>
        <taxon>Cichlidogyrus</taxon>
    </lineage>
</organism>
<proteinExistence type="inferred from homology"/>
<reference evidence="7 8" key="1">
    <citation type="submission" date="2024-11" db="EMBL/GenBank/DDBJ databases">
        <title>Adaptive evolution of stress response genes in parasites aligns with host niche diversity.</title>
        <authorList>
            <person name="Hahn C."/>
            <person name="Resl P."/>
        </authorList>
    </citation>
    <scope>NUCLEOTIDE SEQUENCE [LARGE SCALE GENOMIC DNA]</scope>
    <source>
        <strain evidence="7">EGGRZ-B1_66</strain>
        <tissue evidence="7">Body</tissue>
    </source>
</reference>
<evidence type="ECO:0000313" key="8">
    <source>
        <dbReference type="Proteomes" id="UP001626550"/>
    </source>
</evidence>
<evidence type="ECO:0000256" key="4">
    <source>
        <dbReference type="ARBA" id="ARBA00022741"/>
    </source>
</evidence>
<dbReference type="EMBL" id="JBJKFK010000272">
    <property type="protein sequence ID" value="KAL3318218.1"/>
    <property type="molecule type" value="Genomic_DNA"/>
</dbReference>
<evidence type="ECO:0000256" key="1">
    <source>
        <dbReference type="ARBA" id="ARBA00004749"/>
    </source>
</evidence>
<protein>
    <submittedName>
        <fullName evidence="7">AarF domain-containing protein kinase 4</fullName>
    </submittedName>
</protein>
<evidence type="ECO:0000256" key="5">
    <source>
        <dbReference type="ARBA" id="ARBA00022840"/>
    </source>
</evidence>
<keyword evidence="4" id="KW-0547">Nucleotide-binding</keyword>
<dbReference type="InterPro" id="IPR034646">
    <property type="entry name" value="ADCK3_dom"/>
</dbReference>
<comment type="caution">
    <text evidence="7">The sequence shown here is derived from an EMBL/GenBank/DDBJ whole genome shotgun (WGS) entry which is preliminary data.</text>
</comment>